<dbReference type="SMART" id="SM00028">
    <property type="entry name" value="TPR"/>
    <property type="match status" value="3"/>
</dbReference>
<evidence type="ECO:0000313" key="1">
    <source>
        <dbReference type="EMBL" id="MDO6423626.1"/>
    </source>
</evidence>
<accession>A0AAW7XAK8</accession>
<organism evidence="1 2">
    <name type="scientific">Saccharophagus degradans</name>
    <dbReference type="NCBI Taxonomy" id="86304"/>
    <lineage>
        <taxon>Bacteria</taxon>
        <taxon>Pseudomonadati</taxon>
        <taxon>Pseudomonadota</taxon>
        <taxon>Gammaproteobacteria</taxon>
        <taxon>Cellvibrionales</taxon>
        <taxon>Cellvibrionaceae</taxon>
        <taxon>Saccharophagus</taxon>
    </lineage>
</organism>
<dbReference type="Proteomes" id="UP001169760">
    <property type="component" value="Unassembled WGS sequence"/>
</dbReference>
<dbReference type="PANTHER" id="PTHR37423">
    <property type="entry name" value="SOLUBLE LYTIC MUREIN TRANSGLYCOSYLASE-RELATED"/>
    <property type="match status" value="1"/>
</dbReference>
<protein>
    <submittedName>
        <fullName evidence="1">Tetratricopeptide repeat protein</fullName>
    </submittedName>
</protein>
<dbReference type="AlphaFoldDB" id="A0AAW7XAK8"/>
<name>A0AAW7XAK8_9GAMM</name>
<dbReference type="PANTHER" id="PTHR37423:SF2">
    <property type="entry name" value="MEMBRANE-BOUND LYTIC MUREIN TRANSGLYCOSYLASE C"/>
    <property type="match status" value="1"/>
</dbReference>
<dbReference type="EMBL" id="JAUOPB010000010">
    <property type="protein sequence ID" value="MDO6423626.1"/>
    <property type="molecule type" value="Genomic_DNA"/>
</dbReference>
<proteinExistence type="predicted"/>
<sequence>MKRLLLASLVVAASGCSMFSDDGPKYGRTLASLEAASVPDDLNPVPRVELGEIEKSYRSALEVALDPEIRHKILIRLADIEMARSENRQLTAEEQGEFFGGAITMYQELLELNKARQGVDDTPTNERILYQLSKAYALDGKLEESNQVLGALVSDHPESDYAAEAEFRRAELAFSEGDYALSEKLYAQVMARGKETPFYLNAVYMHGWSQFKRNSYRASIRSFTEVLDTVLVEGQPSEEMSNSQKNMAADTLRIVAIVFSYIDGAETITEVYNNLGLRHYQYMLYMQLGDLYLEKRRYRDSADTYRHYVKHFPTTNQAPDFSVKAIEVYNLGNFPSEILPAKEEYVQNYGINSEFWVQRSEEQRAPLKPYLRQYIEELSSYYHSRAQALVTADAEYKRLKARGEKPERGELVKPDDALPVYLKAADFYNQFVRTFPQDEKTPEMAFLMGEAYFEAGYYPEAADAYEAVAYDYLDKKRGGEAGYAAIITLSKLVEQTQEQTQAAWAKRKITSSVNFADYYPTHPQAVAVLTQASEDVFKSGDLDRAVILSSRVVAWQPEPDKNLRKTALLVLAHSQFDLNVYDAAETAYRQVLALQEANDPERTAIIERIAASIFRSSELQIAGGDKAGAIDRLLSIQAVAPDSDIAISAQYDASVYLMELKRWDEAENVLTTFKTRYPTNSLSRDIPAKLAFIYQESEQWDKAAAVLAKMASDESDPELRRQSRYLSAELYEKSGRPAKAIEQYRDYAHNYPQPFGLATEARYKLVTLYEQAGDSSKRRFWLKELIAENKKAGDSKTARSNYLAAMAASEFAQDDYLAFNRIKLNQPIKSSLKKKKAALDTALKSYKGVIDYGVAEFATLANYRIGEIYRQLSRDLMDSERPQGLDELALEQYEILIEEQAYPFEEKSIDIHAANVKRTRAGIYDDWVKESFAALAKLLPARYGKKEEALEVSDALF</sequence>
<comment type="caution">
    <text evidence="1">The sequence shown here is derived from an EMBL/GenBank/DDBJ whole genome shotgun (WGS) entry which is preliminary data.</text>
</comment>
<evidence type="ECO:0000313" key="2">
    <source>
        <dbReference type="Proteomes" id="UP001169760"/>
    </source>
</evidence>
<dbReference type="SUPFAM" id="SSF48452">
    <property type="entry name" value="TPR-like"/>
    <property type="match status" value="3"/>
</dbReference>
<dbReference type="InterPro" id="IPR011990">
    <property type="entry name" value="TPR-like_helical_dom_sf"/>
</dbReference>
<dbReference type="InterPro" id="IPR019734">
    <property type="entry name" value="TPR_rpt"/>
</dbReference>
<dbReference type="PROSITE" id="PS51257">
    <property type="entry name" value="PROKAR_LIPOPROTEIN"/>
    <property type="match status" value="1"/>
</dbReference>
<dbReference type="Gene3D" id="1.25.40.10">
    <property type="entry name" value="Tetratricopeptide repeat domain"/>
    <property type="match status" value="3"/>
</dbReference>
<reference evidence="1" key="1">
    <citation type="submission" date="2023-07" db="EMBL/GenBank/DDBJ databases">
        <title>Genome content predicts the carbon catabolic preferences of heterotrophic bacteria.</title>
        <authorList>
            <person name="Gralka M."/>
        </authorList>
    </citation>
    <scope>NUCLEOTIDE SEQUENCE</scope>
    <source>
        <strain evidence="1">I3M17_2</strain>
    </source>
</reference>
<dbReference type="Pfam" id="PF13432">
    <property type="entry name" value="TPR_16"/>
    <property type="match status" value="1"/>
</dbReference>
<dbReference type="RefSeq" id="WP_303493236.1">
    <property type="nucleotide sequence ID" value="NZ_JAUOPB010000010.1"/>
</dbReference>
<gene>
    <name evidence="1" type="ORF">Q4521_14180</name>
</gene>